<evidence type="ECO:0000256" key="8">
    <source>
        <dbReference type="ARBA" id="ARBA00023224"/>
    </source>
</evidence>
<reference evidence="11" key="1">
    <citation type="submission" date="2025-08" db="UniProtKB">
        <authorList>
            <consortium name="RefSeq"/>
        </authorList>
    </citation>
    <scope>IDENTIFICATION</scope>
    <source>
        <tissue evidence="11">Muscle</tissue>
    </source>
</reference>
<comment type="caution">
    <text evidence="9">Lacks conserved residue(s) required for the propagation of feature annotation.</text>
</comment>
<feature type="transmembrane region" description="Helical" evidence="9">
    <location>
        <begin position="240"/>
        <end position="262"/>
    </location>
</feature>
<dbReference type="GO" id="GO:0007165">
    <property type="term" value="P:signal transduction"/>
    <property type="evidence" value="ECO:0007669"/>
    <property type="project" value="UniProtKB-KW"/>
</dbReference>
<protein>
    <recommendedName>
        <fullName evidence="9">Odorant receptor</fullName>
    </recommendedName>
</protein>
<evidence type="ECO:0000256" key="3">
    <source>
        <dbReference type="ARBA" id="ARBA00022692"/>
    </source>
</evidence>
<keyword evidence="8 9" id="KW-0807">Transducer</keyword>
<dbReference type="GO" id="GO:0005549">
    <property type="term" value="F:odorant binding"/>
    <property type="evidence" value="ECO:0007669"/>
    <property type="project" value="InterPro"/>
</dbReference>
<dbReference type="Pfam" id="PF02949">
    <property type="entry name" value="7tm_6"/>
    <property type="match status" value="1"/>
</dbReference>
<evidence type="ECO:0000256" key="5">
    <source>
        <dbReference type="ARBA" id="ARBA00022989"/>
    </source>
</evidence>
<accession>A0A6J3K862</accession>
<keyword evidence="10" id="KW-1185">Reference proteome</keyword>
<evidence type="ECO:0000313" key="11">
    <source>
        <dbReference type="RefSeq" id="XP_033349273.1"/>
    </source>
</evidence>
<evidence type="ECO:0000256" key="1">
    <source>
        <dbReference type="ARBA" id="ARBA00004141"/>
    </source>
</evidence>
<sequence>MYMSYLSVHIVIMYIDLIEAFGNLESMVENIIDNTIATATYFILFLLRFNKLIEHGIVTVREEIAKSKFETVEEMRLYFTYHNISDKFGRYAISTTLVIATLWYLSPMLQLLKLDSDDGEKKQFHFYDIISGQSNESSKAYKLPFRAYAFLDYQDDFQNFVIMYLYQFPVMFIALSHISAISLLVNLVLHICGKFSILSYRIQNISTNSNVNLDSVIKEFVTAHVKLITTANSINSALQVFLLVELLQTTIRMATIIYMMLLNPSGSFVNTLTYGLYISIIISMLYLYSFMGEQLSNESMKVSEAFYATDWNNLSLHNQKLLLLVMTLGQQSLHVTAGKFYTFSLYGFIEVMKTSFGYVSVLRTLI</sequence>
<dbReference type="PANTHER" id="PTHR21137:SF42">
    <property type="entry name" value="ODORANT RECEPTOR 83A"/>
    <property type="match status" value="1"/>
</dbReference>
<feature type="transmembrane region" description="Helical" evidence="9">
    <location>
        <begin position="88"/>
        <end position="106"/>
    </location>
</feature>
<dbReference type="KEGG" id="bvk:117233255"/>
<name>A0A6J3K862_9HYME</name>
<feature type="transmembrane region" description="Helical" evidence="9">
    <location>
        <begin position="164"/>
        <end position="189"/>
    </location>
</feature>
<dbReference type="RefSeq" id="XP_033349273.1">
    <property type="nucleotide sequence ID" value="XM_033493382.1"/>
</dbReference>
<comment type="subcellular location">
    <subcellularLocation>
        <location evidence="9">Cell membrane</location>
        <topology evidence="9">Multi-pass membrane protein</topology>
    </subcellularLocation>
    <subcellularLocation>
        <location evidence="1">Membrane</location>
        <topology evidence="1">Multi-pass membrane protein</topology>
    </subcellularLocation>
</comment>
<comment type="similarity">
    <text evidence="9">Belongs to the insect chemoreceptor superfamily. Heteromeric odorant receptor channel (TC 1.A.69) family.</text>
</comment>
<gene>
    <name evidence="11" type="primary">LOC117233255</name>
</gene>
<evidence type="ECO:0000256" key="6">
    <source>
        <dbReference type="ARBA" id="ARBA00023136"/>
    </source>
</evidence>
<feature type="transmembrane region" description="Helical" evidence="9">
    <location>
        <begin position="274"/>
        <end position="291"/>
    </location>
</feature>
<dbReference type="Proteomes" id="UP000504631">
    <property type="component" value="Unplaced"/>
</dbReference>
<evidence type="ECO:0000256" key="4">
    <source>
        <dbReference type="ARBA" id="ARBA00022725"/>
    </source>
</evidence>
<keyword evidence="7 9" id="KW-0675">Receptor</keyword>
<keyword evidence="3 9" id="KW-0812">Transmembrane</keyword>
<dbReference type="InterPro" id="IPR004117">
    <property type="entry name" value="7tm6_olfct_rcpt"/>
</dbReference>
<evidence type="ECO:0000256" key="2">
    <source>
        <dbReference type="ARBA" id="ARBA00022606"/>
    </source>
</evidence>
<evidence type="ECO:0000256" key="7">
    <source>
        <dbReference type="ARBA" id="ARBA00023170"/>
    </source>
</evidence>
<dbReference type="GO" id="GO:0004984">
    <property type="term" value="F:olfactory receptor activity"/>
    <property type="evidence" value="ECO:0007669"/>
    <property type="project" value="InterPro"/>
</dbReference>
<keyword evidence="2 9" id="KW-0716">Sensory transduction</keyword>
<dbReference type="GO" id="GO:0005886">
    <property type="term" value="C:plasma membrane"/>
    <property type="evidence" value="ECO:0007669"/>
    <property type="project" value="UniProtKB-SubCell"/>
</dbReference>
<organism evidence="10 11">
    <name type="scientific">Bombus vosnesenskii</name>
    <dbReference type="NCBI Taxonomy" id="207650"/>
    <lineage>
        <taxon>Eukaryota</taxon>
        <taxon>Metazoa</taxon>
        <taxon>Ecdysozoa</taxon>
        <taxon>Arthropoda</taxon>
        <taxon>Hexapoda</taxon>
        <taxon>Insecta</taxon>
        <taxon>Pterygota</taxon>
        <taxon>Neoptera</taxon>
        <taxon>Endopterygota</taxon>
        <taxon>Hymenoptera</taxon>
        <taxon>Apocrita</taxon>
        <taxon>Aculeata</taxon>
        <taxon>Apoidea</taxon>
        <taxon>Anthophila</taxon>
        <taxon>Apidae</taxon>
        <taxon>Bombus</taxon>
        <taxon>Pyrobombus</taxon>
    </lineage>
</organism>
<keyword evidence="4 9" id="KW-0552">Olfaction</keyword>
<keyword evidence="6 9" id="KW-0472">Membrane</keyword>
<dbReference type="AlphaFoldDB" id="A0A6J3K862"/>
<keyword evidence="5 9" id="KW-1133">Transmembrane helix</keyword>
<proteinExistence type="inferred from homology"/>
<dbReference type="PANTHER" id="PTHR21137">
    <property type="entry name" value="ODORANT RECEPTOR"/>
    <property type="match status" value="1"/>
</dbReference>
<evidence type="ECO:0000256" key="9">
    <source>
        <dbReference type="RuleBase" id="RU351113"/>
    </source>
</evidence>
<evidence type="ECO:0000313" key="10">
    <source>
        <dbReference type="Proteomes" id="UP000504631"/>
    </source>
</evidence>
<dbReference type="GeneID" id="117233255"/>